<name>A0A6H5GJ29_9HEMI</name>
<dbReference type="Proteomes" id="UP000479000">
    <property type="component" value="Unassembled WGS sequence"/>
</dbReference>
<organism evidence="1 2">
    <name type="scientific">Nesidiocoris tenuis</name>
    <dbReference type="NCBI Taxonomy" id="355587"/>
    <lineage>
        <taxon>Eukaryota</taxon>
        <taxon>Metazoa</taxon>
        <taxon>Ecdysozoa</taxon>
        <taxon>Arthropoda</taxon>
        <taxon>Hexapoda</taxon>
        <taxon>Insecta</taxon>
        <taxon>Pterygota</taxon>
        <taxon>Neoptera</taxon>
        <taxon>Paraneoptera</taxon>
        <taxon>Hemiptera</taxon>
        <taxon>Heteroptera</taxon>
        <taxon>Panheteroptera</taxon>
        <taxon>Cimicomorpha</taxon>
        <taxon>Miridae</taxon>
        <taxon>Dicyphina</taxon>
        <taxon>Nesidiocoris</taxon>
    </lineage>
</organism>
<keyword evidence="2" id="KW-1185">Reference proteome</keyword>
<proteinExistence type="predicted"/>
<dbReference type="AlphaFoldDB" id="A0A6H5GJ29"/>
<dbReference type="EMBL" id="CADCXU010013403">
    <property type="protein sequence ID" value="CAB0003260.1"/>
    <property type="molecule type" value="Genomic_DNA"/>
</dbReference>
<evidence type="ECO:0000313" key="1">
    <source>
        <dbReference type="EMBL" id="CAB0003260.1"/>
    </source>
</evidence>
<feature type="non-terminal residue" evidence="1">
    <location>
        <position position="1"/>
    </location>
</feature>
<reference evidence="1 2" key="1">
    <citation type="submission" date="2020-02" db="EMBL/GenBank/DDBJ databases">
        <authorList>
            <person name="Ferguson B K."/>
        </authorList>
    </citation>
    <scope>NUCLEOTIDE SEQUENCE [LARGE SCALE GENOMIC DNA]</scope>
</reference>
<sequence>RRVSIARNVRSSDLRNILDEGRVKAPRTYKRKVELKGKGSRTLPLQYNRVTNLFFAETLTCLNANAVIQPKTLTSVFLFKYEYISNLAIQ</sequence>
<gene>
    <name evidence="1" type="ORF">NTEN_LOCUS8850</name>
</gene>
<feature type="non-terminal residue" evidence="1">
    <location>
        <position position="90"/>
    </location>
</feature>
<protein>
    <submittedName>
        <fullName evidence="1">Uncharacterized protein</fullName>
    </submittedName>
</protein>
<evidence type="ECO:0000313" key="2">
    <source>
        <dbReference type="Proteomes" id="UP000479000"/>
    </source>
</evidence>
<accession>A0A6H5GJ29</accession>